<proteinExistence type="predicted"/>
<accession>A0A1L6MYF1</accession>
<evidence type="ECO:0000313" key="2">
    <source>
        <dbReference type="Proteomes" id="UP000185544"/>
    </source>
</evidence>
<keyword evidence="2" id="KW-1185">Reference proteome</keyword>
<reference evidence="1 2" key="1">
    <citation type="submission" date="2016-08" db="EMBL/GenBank/DDBJ databases">
        <title>Identification and validation of antigenic proteins from Pajaroellobacter abortibovis using de-novo genome sequence assembly and reverse vaccinology.</title>
        <authorList>
            <person name="Welly B.T."/>
            <person name="Miller M.R."/>
            <person name="Stott J.L."/>
            <person name="Blanchard M.T."/>
            <person name="Islas-Trejo A.D."/>
            <person name="O'Rourke S.M."/>
            <person name="Young A.E."/>
            <person name="Medrano J.F."/>
            <person name="Van Eenennaam A.L."/>
        </authorList>
    </citation>
    <scope>NUCLEOTIDE SEQUENCE [LARGE SCALE GENOMIC DNA]</scope>
    <source>
        <strain evidence="1 2">BTF92-0548A/99-0131</strain>
    </source>
</reference>
<dbReference type="STRING" id="1882918.BCY86_07515"/>
<name>A0A1L6MYF1_9BACT</name>
<dbReference type="AlphaFoldDB" id="A0A1L6MYF1"/>
<evidence type="ECO:0000313" key="1">
    <source>
        <dbReference type="EMBL" id="APS00539.1"/>
    </source>
</evidence>
<protein>
    <submittedName>
        <fullName evidence="1">Uncharacterized protein</fullName>
    </submittedName>
</protein>
<dbReference type="EMBL" id="CP016908">
    <property type="protein sequence ID" value="APS00539.1"/>
    <property type="molecule type" value="Genomic_DNA"/>
</dbReference>
<dbReference type="KEGG" id="pabo:BCY86_07515"/>
<organism evidence="1 2">
    <name type="scientific">Pajaroellobacter abortibovis</name>
    <dbReference type="NCBI Taxonomy" id="1882918"/>
    <lineage>
        <taxon>Bacteria</taxon>
        <taxon>Pseudomonadati</taxon>
        <taxon>Myxococcota</taxon>
        <taxon>Polyangia</taxon>
        <taxon>Polyangiales</taxon>
        <taxon>Polyangiaceae</taxon>
    </lineage>
</organism>
<gene>
    <name evidence="1" type="ORF">BCY86_07515</name>
</gene>
<dbReference type="Proteomes" id="UP000185544">
    <property type="component" value="Chromosome"/>
</dbReference>
<sequence length="97" mass="10419">MHVESEKALEAALGGQASKMRCCEQALLEDPSLGGRIGLLIRVGWKGQVCLANVIEDDITHPTIASCVAGLFWQAGSPPPPTTRCVDVNLPIILKRR</sequence>